<dbReference type="GO" id="GO:0009279">
    <property type="term" value="C:cell outer membrane"/>
    <property type="evidence" value="ECO:0007669"/>
    <property type="project" value="UniProtKB-SubCell"/>
</dbReference>
<gene>
    <name evidence="16" type="ORF">MOMA_08126</name>
</gene>
<evidence type="ECO:0000313" key="16">
    <source>
        <dbReference type="EMBL" id="ELA08513.1"/>
    </source>
</evidence>
<dbReference type="PROSITE" id="PS52016">
    <property type="entry name" value="TONB_DEPENDENT_REC_3"/>
    <property type="match status" value="1"/>
</dbReference>
<dbReference type="Pfam" id="PF00593">
    <property type="entry name" value="TonB_dep_Rec_b-barrel"/>
    <property type="match status" value="1"/>
</dbReference>
<keyword evidence="8 11" id="KW-0472">Membrane</keyword>
<dbReference type="InterPro" id="IPR036942">
    <property type="entry name" value="Beta-barrel_TonB_sf"/>
</dbReference>
<evidence type="ECO:0000256" key="11">
    <source>
        <dbReference type="PROSITE-ProRule" id="PRU01360"/>
    </source>
</evidence>
<evidence type="ECO:0000256" key="2">
    <source>
        <dbReference type="ARBA" id="ARBA00008143"/>
    </source>
</evidence>
<comment type="similarity">
    <text evidence="2">Belongs to the TonB-dependent receptor family. Hemoglobin/haptoglobin binding protein subfamily.</text>
</comment>
<keyword evidence="5 11" id="KW-0812">Transmembrane</keyword>
<evidence type="ECO:0000256" key="8">
    <source>
        <dbReference type="ARBA" id="ARBA00023136"/>
    </source>
</evidence>
<feature type="domain" description="TonB-dependent receptor plug" evidence="15">
    <location>
        <begin position="61"/>
        <end position="165"/>
    </location>
</feature>
<evidence type="ECO:0000256" key="4">
    <source>
        <dbReference type="ARBA" id="ARBA00022452"/>
    </source>
</evidence>
<protein>
    <submittedName>
        <fullName evidence="16">TonB-dependent receptor</fullName>
    </submittedName>
</protein>
<evidence type="ECO:0000256" key="10">
    <source>
        <dbReference type="ARBA" id="ARBA00023237"/>
    </source>
</evidence>
<dbReference type="GO" id="GO:0044718">
    <property type="term" value="P:siderophore transmembrane transport"/>
    <property type="evidence" value="ECO:0007669"/>
    <property type="project" value="TreeGrafter"/>
</dbReference>
<dbReference type="Gene3D" id="2.170.130.10">
    <property type="entry name" value="TonB-dependent receptor, plug domain"/>
    <property type="match status" value="1"/>
</dbReference>
<dbReference type="eggNOG" id="COG4771">
    <property type="taxonomic scope" value="Bacteria"/>
</dbReference>
<keyword evidence="17" id="KW-1185">Reference proteome</keyword>
<evidence type="ECO:0000256" key="9">
    <source>
        <dbReference type="ARBA" id="ARBA00023170"/>
    </source>
</evidence>
<comment type="caution">
    <text evidence="16">The sequence shown here is derived from an EMBL/GenBank/DDBJ whole genome shotgun (WGS) entry which is preliminary data.</text>
</comment>
<dbReference type="SUPFAM" id="SSF56935">
    <property type="entry name" value="Porins"/>
    <property type="match status" value="1"/>
</dbReference>
<dbReference type="InterPro" id="IPR039426">
    <property type="entry name" value="TonB-dep_rcpt-like"/>
</dbReference>
<evidence type="ECO:0000256" key="5">
    <source>
        <dbReference type="ARBA" id="ARBA00022692"/>
    </source>
</evidence>
<sequence>MSIRAKKPPYFAVKLPSLSTLSLAVLLSQASFAQSTIDTNLPTVMLDTIVISASRTEKGVKEAPIPVTVISKKQLEQHQARTLKQALELLPQVQLRPLHGKTGYEVVMQGLDGNQVLVLIDGLPITASTGSTVNLNQYLNADVEQIEVIQGASSAQYGSSAMGGVINVITKRLTPNDNRITGRIAADVGTNFAQNPSGNSLDDNYRLIEASSDIAFDKQGEWLARISASKLDDKGLSLDNKQWGRLKDNSQQTQAVAKLQYAPKATNLQNIWLEVGDYKEVDIGRFNRSRGPQTYPNLRKEEIDKRRFSAGFSHQFNELTGGLKNSKLQGTKLQGSLLSENYDSFANTSVLGTTTIERNAKITTQLGQLQLDLPATQLVNQTHLPQFGVSYRKDGLRQTNNGKSELKGDDVSRNVQEIYAQDDWLIGDNLEVLAGARYQYDSDFGNHVAPKVSLKYDYVGDTGVRHIWRASVGSGYRVPDLKERYYLFDHSTYGYKVLGNPALTPETSTSYQIGYQSDLQPNLSLAVNLFYNDIKDLIQVDSTKPSHYEGDVMVFQYENVAGAKTYGGDVAIGWQPWQNLDLQINYGYLGTLNKLKNTPLTNRPKHKAGLTANYDVSDALRWINKLTYEDKHLLSTSDNSYSPAWWIWNTGLDYQVNKQLGVHTSVNNVLNKQRDVKDKNDQSNIDNRQWLIGASYQF</sequence>
<feature type="signal peptide" evidence="13">
    <location>
        <begin position="1"/>
        <end position="33"/>
    </location>
</feature>
<name>L2F7R8_9GAMM</name>
<dbReference type="EMBL" id="ANIN01000002">
    <property type="protein sequence ID" value="ELA08513.1"/>
    <property type="molecule type" value="Genomic_DNA"/>
</dbReference>
<keyword evidence="10 11" id="KW-0998">Cell outer membrane</keyword>
<organism evidence="16 17">
    <name type="scientific">Moraxella macacae 0408225</name>
    <dbReference type="NCBI Taxonomy" id="1230338"/>
    <lineage>
        <taxon>Bacteria</taxon>
        <taxon>Pseudomonadati</taxon>
        <taxon>Pseudomonadota</taxon>
        <taxon>Gammaproteobacteria</taxon>
        <taxon>Moraxellales</taxon>
        <taxon>Moraxellaceae</taxon>
        <taxon>Moraxella</taxon>
    </lineage>
</organism>
<evidence type="ECO:0000256" key="13">
    <source>
        <dbReference type="SAM" id="SignalP"/>
    </source>
</evidence>
<evidence type="ECO:0000313" key="17">
    <source>
        <dbReference type="Proteomes" id="UP000023795"/>
    </source>
</evidence>
<accession>L2F7R8</accession>
<evidence type="ECO:0000256" key="7">
    <source>
        <dbReference type="ARBA" id="ARBA00023077"/>
    </source>
</evidence>
<keyword evidence="7 12" id="KW-0798">TonB box</keyword>
<dbReference type="RefSeq" id="WP_009502071.1">
    <property type="nucleotide sequence ID" value="NZ_ANIN01000002.1"/>
</dbReference>
<dbReference type="Pfam" id="PF07715">
    <property type="entry name" value="Plug"/>
    <property type="match status" value="1"/>
</dbReference>
<dbReference type="PANTHER" id="PTHR30069:SF29">
    <property type="entry name" value="HEMOGLOBIN AND HEMOGLOBIN-HAPTOGLOBIN-BINDING PROTEIN 1-RELATED"/>
    <property type="match status" value="1"/>
</dbReference>
<evidence type="ECO:0000259" key="14">
    <source>
        <dbReference type="Pfam" id="PF00593"/>
    </source>
</evidence>
<dbReference type="Gene3D" id="2.40.170.20">
    <property type="entry name" value="TonB-dependent receptor, beta-barrel domain"/>
    <property type="match status" value="1"/>
</dbReference>
<feature type="chain" id="PRO_5003958004" evidence="13">
    <location>
        <begin position="34"/>
        <end position="698"/>
    </location>
</feature>
<dbReference type="InterPro" id="IPR012910">
    <property type="entry name" value="Plug_dom"/>
</dbReference>
<dbReference type="PANTHER" id="PTHR30069">
    <property type="entry name" value="TONB-DEPENDENT OUTER MEMBRANE RECEPTOR"/>
    <property type="match status" value="1"/>
</dbReference>
<dbReference type="PATRIC" id="fig|1230338.3.peg.1735"/>
<dbReference type="STRING" id="1230338.MOMA_08126"/>
<dbReference type="AlphaFoldDB" id="L2F7R8"/>
<keyword evidence="4 11" id="KW-1134">Transmembrane beta strand</keyword>
<evidence type="ECO:0000256" key="1">
    <source>
        <dbReference type="ARBA" id="ARBA00004571"/>
    </source>
</evidence>
<reference evidence="16 17" key="1">
    <citation type="journal article" date="2013" name="Genome Announc.">
        <title>Genome Sequence of Moraxella macacae 0408225, a Novel Bacterial Species Isolated from a Cynomolgus Macaque with Epistaxis.</title>
        <authorList>
            <person name="Ladner J.T."/>
            <person name="Whitehouse C.A."/>
            <person name="Koroleva G.I."/>
            <person name="Palacios G.F."/>
        </authorList>
    </citation>
    <scope>NUCLEOTIDE SEQUENCE [LARGE SCALE GENOMIC DNA]</scope>
    <source>
        <strain evidence="16 17">0408225</strain>
    </source>
</reference>
<comment type="subcellular location">
    <subcellularLocation>
        <location evidence="1 11">Cell outer membrane</location>
        <topology evidence="1 11">Multi-pass membrane protein</topology>
    </subcellularLocation>
</comment>
<dbReference type="GO" id="GO:0015344">
    <property type="term" value="F:siderophore uptake transmembrane transporter activity"/>
    <property type="evidence" value="ECO:0007669"/>
    <property type="project" value="TreeGrafter"/>
</dbReference>
<keyword evidence="6 13" id="KW-0732">Signal</keyword>
<proteinExistence type="inferred from homology"/>
<feature type="domain" description="TonB-dependent receptor-like beta-barrel" evidence="14">
    <location>
        <begin position="253"/>
        <end position="669"/>
    </location>
</feature>
<keyword evidence="9 16" id="KW-0675">Receptor</keyword>
<dbReference type="CDD" id="cd01347">
    <property type="entry name" value="ligand_gated_channel"/>
    <property type="match status" value="1"/>
</dbReference>
<evidence type="ECO:0000256" key="12">
    <source>
        <dbReference type="RuleBase" id="RU003357"/>
    </source>
</evidence>
<evidence type="ECO:0000256" key="6">
    <source>
        <dbReference type="ARBA" id="ARBA00022729"/>
    </source>
</evidence>
<dbReference type="InterPro" id="IPR000531">
    <property type="entry name" value="Beta-barrel_TonB"/>
</dbReference>
<dbReference type="OrthoDB" id="9764669at2"/>
<evidence type="ECO:0000259" key="15">
    <source>
        <dbReference type="Pfam" id="PF07715"/>
    </source>
</evidence>
<dbReference type="Proteomes" id="UP000023795">
    <property type="component" value="Unassembled WGS sequence"/>
</dbReference>
<dbReference type="InterPro" id="IPR037066">
    <property type="entry name" value="Plug_dom_sf"/>
</dbReference>
<evidence type="ECO:0000256" key="3">
    <source>
        <dbReference type="ARBA" id="ARBA00022448"/>
    </source>
</evidence>
<keyword evidence="3 11" id="KW-0813">Transport</keyword>